<keyword evidence="3" id="KW-1185">Reference proteome</keyword>
<dbReference type="Gene3D" id="1.10.10.60">
    <property type="entry name" value="Homeodomain-like"/>
    <property type="match status" value="1"/>
</dbReference>
<dbReference type="EMBL" id="CP154622">
    <property type="protein sequence ID" value="XAM41404.1"/>
    <property type="molecule type" value="Genomic_DNA"/>
</dbReference>
<gene>
    <name evidence="2" type="ORF">TPELB_17170</name>
</gene>
<name>A0ABZ3FDE1_9FIRM</name>
<evidence type="ECO:0000259" key="1">
    <source>
        <dbReference type="Pfam" id="PF02954"/>
    </source>
</evidence>
<dbReference type="InterPro" id="IPR002197">
    <property type="entry name" value="HTH_Fis"/>
</dbReference>
<proteinExistence type="predicted"/>
<dbReference type="InterPro" id="IPR029016">
    <property type="entry name" value="GAF-like_dom_sf"/>
</dbReference>
<dbReference type="Gene3D" id="3.30.450.40">
    <property type="match status" value="1"/>
</dbReference>
<organism evidence="2 3">
    <name type="scientific">Terrisporobacter petrolearius</name>
    <dbReference type="NCBI Taxonomy" id="1460447"/>
    <lineage>
        <taxon>Bacteria</taxon>
        <taxon>Bacillati</taxon>
        <taxon>Bacillota</taxon>
        <taxon>Clostridia</taxon>
        <taxon>Peptostreptococcales</taxon>
        <taxon>Peptostreptococcaceae</taxon>
        <taxon>Terrisporobacter</taxon>
    </lineage>
</organism>
<evidence type="ECO:0000313" key="3">
    <source>
        <dbReference type="Proteomes" id="UP001477947"/>
    </source>
</evidence>
<feature type="domain" description="DNA binding HTH" evidence="1">
    <location>
        <begin position="149"/>
        <end position="193"/>
    </location>
</feature>
<evidence type="ECO:0000313" key="2">
    <source>
        <dbReference type="EMBL" id="XAM41404.1"/>
    </source>
</evidence>
<accession>A0ABZ3FDE1</accession>
<dbReference type="SUPFAM" id="SSF46689">
    <property type="entry name" value="Homeodomain-like"/>
    <property type="match status" value="1"/>
</dbReference>
<dbReference type="Pfam" id="PF02954">
    <property type="entry name" value="HTH_8"/>
    <property type="match status" value="1"/>
</dbReference>
<sequence>MKLIDIKNYIQSVCQNISTVLDVDVTVVSKDLVRIAGTGIFKDKIDEKISDKSAYSNVLISGEPYTINREIEDSCKNCIHSKDCKELADICTPIKLGNNNIGILGIAAFTEEQKNKILSKDQELCEFISSMSNLISYKLDELYKEEIRTVEELEKEEIEKAIKKYGSNTQEMKQVAKALNIGIATLYRKVKKYNINAEEE</sequence>
<reference evidence="2 3" key="1">
    <citation type="submission" date="2024-04" db="EMBL/GenBank/DDBJ databases">
        <title>Isolation and characterization of novel acetogenic strains of the genera Terrisporobacter and Acetoanaerobium.</title>
        <authorList>
            <person name="Boeer T."/>
            <person name="Schueler M.A."/>
            <person name="Lueschen A."/>
            <person name="Eysell L."/>
            <person name="Droege J."/>
            <person name="Heinemann M."/>
            <person name="Engelhardt L."/>
            <person name="Basen M."/>
            <person name="Daniel R."/>
        </authorList>
    </citation>
    <scope>NUCLEOTIDE SEQUENCE [LARGE SCALE GENOMIC DNA]</scope>
    <source>
        <strain evidence="2 3">ELB</strain>
    </source>
</reference>
<protein>
    <recommendedName>
        <fullName evidence="1">DNA binding HTH domain-containing protein</fullName>
    </recommendedName>
</protein>
<dbReference type="InterPro" id="IPR009057">
    <property type="entry name" value="Homeodomain-like_sf"/>
</dbReference>
<dbReference type="RefSeq" id="WP_343339335.1">
    <property type="nucleotide sequence ID" value="NZ_CP154622.1"/>
</dbReference>
<dbReference type="Proteomes" id="UP001477947">
    <property type="component" value="Chromosome"/>
</dbReference>